<evidence type="ECO:0000256" key="6">
    <source>
        <dbReference type="ARBA" id="ARBA00023098"/>
    </source>
</evidence>
<dbReference type="RefSeq" id="WP_145258312.1">
    <property type="nucleotide sequence ID" value="NZ_CP036279.1"/>
</dbReference>
<keyword evidence="2" id="KW-0444">Lipid biosynthesis</keyword>
<dbReference type="Proteomes" id="UP000317093">
    <property type="component" value="Chromosome"/>
</dbReference>
<dbReference type="Gene3D" id="2.160.10.10">
    <property type="entry name" value="Hexapeptide repeat proteins"/>
    <property type="match status" value="1"/>
</dbReference>
<dbReference type="EMBL" id="CP036279">
    <property type="protein sequence ID" value="QDU61759.1"/>
    <property type="molecule type" value="Genomic_DNA"/>
</dbReference>
<dbReference type="KEGG" id="knv:Pan216_26240"/>
<name>A0A518B444_9BACT</name>
<dbReference type="InterPro" id="IPR018357">
    <property type="entry name" value="Hexapep_transf_CS"/>
</dbReference>
<accession>A0A518B444</accession>
<dbReference type="InterPro" id="IPR010137">
    <property type="entry name" value="Lipid_A_LpxA"/>
</dbReference>
<evidence type="ECO:0000256" key="1">
    <source>
        <dbReference type="ARBA" id="ARBA00022490"/>
    </source>
</evidence>
<evidence type="ECO:0000313" key="9">
    <source>
        <dbReference type="EMBL" id="QDU61759.1"/>
    </source>
</evidence>
<keyword evidence="5" id="KW-0677">Repeat</keyword>
<keyword evidence="1" id="KW-0963">Cytoplasm</keyword>
<evidence type="ECO:0000256" key="5">
    <source>
        <dbReference type="ARBA" id="ARBA00022737"/>
    </source>
</evidence>
<evidence type="ECO:0000256" key="7">
    <source>
        <dbReference type="ARBA" id="ARBA00023315"/>
    </source>
</evidence>
<keyword evidence="4 9" id="KW-0808">Transferase</keyword>
<keyword evidence="10" id="KW-1185">Reference proteome</keyword>
<gene>
    <name evidence="9" type="primary">lpxA</name>
    <name evidence="9" type="ORF">Pan216_26240</name>
</gene>
<dbReference type="NCBIfam" id="TIGR01852">
    <property type="entry name" value="lipid_A_lpxA"/>
    <property type="match status" value="1"/>
</dbReference>
<dbReference type="GO" id="GO:0009245">
    <property type="term" value="P:lipid A biosynthetic process"/>
    <property type="evidence" value="ECO:0007669"/>
    <property type="project" value="UniProtKB-KW"/>
</dbReference>
<dbReference type="InterPro" id="IPR029098">
    <property type="entry name" value="Acetyltransf_C"/>
</dbReference>
<keyword evidence="3" id="KW-0441">Lipid A biosynthesis</keyword>
<dbReference type="InterPro" id="IPR011004">
    <property type="entry name" value="Trimer_LpxA-like_sf"/>
</dbReference>
<dbReference type="AlphaFoldDB" id="A0A518B444"/>
<reference evidence="9 10" key="1">
    <citation type="submission" date="2019-02" db="EMBL/GenBank/DDBJ databases">
        <title>Deep-cultivation of Planctomycetes and their phenomic and genomic characterization uncovers novel biology.</title>
        <authorList>
            <person name="Wiegand S."/>
            <person name="Jogler M."/>
            <person name="Boedeker C."/>
            <person name="Pinto D."/>
            <person name="Vollmers J."/>
            <person name="Rivas-Marin E."/>
            <person name="Kohn T."/>
            <person name="Peeters S.H."/>
            <person name="Heuer A."/>
            <person name="Rast P."/>
            <person name="Oberbeckmann S."/>
            <person name="Bunk B."/>
            <person name="Jeske O."/>
            <person name="Meyerdierks A."/>
            <person name="Storesund J.E."/>
            <person name="Kallscheuer N."/>
            <person name="Luecker S."/>
            <person name="Lage O.M."/>
            <person name="Pohl T."/>
            <person name="Merkel B.J."/>
            <person name="Hornburger P."/>
            <person name="Mueller R.-W."/>
            <person name="Bruemmer F."/>
            <person name="Labrenz M."/>
            <person name="Spormann A.M."/>
            <person name="Op den Camp H."/>
            <person name="Overmann J."/>
            <person name="Amann R."/>
            <person name="Jetten M.S.M."/>
            <person name="Mascher T."/>
            <person name="Medema M.H."/>
            <person name="Devos D.P."/>
            <person name="Kaster A.-K."/>
            <person name="Ovreas L."/>
            <person name="Rohde M."/>
            <person name="Galperin M.Y."/>
            <person name="Jogler C."/>
        </authorList>
    </citation>
    <scope>NUCLEOTIDE SEQUENCE [LARGE SCALE GENOMIC DNA]</scope>
    <source>
        <strain evidence="9 10">Pan216</strain>
    </source>
</reference>
<dbReference type="PANTHER" id="PTHR43480:SF1">
    <property type="entry name" value="ACYL-[ACYL-CARRIER-PROTEIN]--UDP-N-ACETYLGLUCOSAMINE O-ACYLTRANSFERASE, MITOCHONDRIAL-RELATED"/>
    <property type="match status" value="1"/>
</dbReference>
<evidence type="ECO:0000256" key="4">
    <source>
        <dbReference type="ARBA" id="ARBA00022679"/>
    </source>
</evidence>
<evidence type="ECO:0000256" key="2">
    <source>
        <dbReference type="ARBA" id="ARBA00022516"/>
    </source>
</evidence>
<sequence length="268" mass="29262">MAVTVHSTAIVDPRAVLEDDVEVGPYCIIDKGAVIGEGTRLMAHVVLSGEVVMGCGNTVYPFASIGAEPQDLGYSDEPARVEIGHNNVFREHVQIHRGSHKEDGTTRIGSNNFVMAASHIAHDVQMGSNIMMANACILGGHVHVKDYAILSGLVGVHQFATIGSYSFIGGCSRIPTDVPPYMMVEGNPAEVRCVNLVGLRRRGFSNHEIKSLTEAHRLLFRVRMQSIKARAILEDHDNLTEPVLNLFAFVEGLREGRNGRSRERKRAA</sequence>
<evidence type="ECO:0000259" key="8">
    <source>
        <dbReference type="Pfam" id="PF13720"/>
    </source>
</evidence>
<organism evidence="9 10">
    <name type="scientific">Kolteria novifilia</name>
    <dbReference type="NCBI Taxonomy" id="2527975"/>
    <lineage>
        <taxon>Bacteria</taxon>
        <taxon>Pseudomonadati</taxon>
        <taxon>Planctomycetota</taxon>
        <taxon>Planctomycetia</taxon>
        <taxon>Kolteriales</taxon>
        <taxon>Kolteriaceae</taxon>
        <taxon>Kolteria</taxon>
    </lineage>
</organism>
<dbReference type="PANTHER" id="PTHR43480">
    <property type="entry name" value="ACYL-[ACYL-CARRIER-PROTEIN]--UDP-N-ACETYLGLUCOSAMINE O-ACYLTRANSFERASE"/>
    <property type="match status" value="1"/>
</dbReference>
<proteinExistence type="predicted"/>
<dbReference type="Pfam" id="PF13720">
    <property type="entry name" value="Acetyltransf_11"/>
    <property type="match status" value="1"/>
</dbReference>
<dbReference type="EC" id="2.3.1.129" evidence="9"/>
<dbReference type="PROSITE" id="PS00101">
    <property type="entry name" value="HEXAPEP_TRANSFERASES"/>
    <property type="match status" value="1"/>
</dbReference>
<dbReference type="Gene3D" id="1.20.1180.10">
    <property type="entry name" value="Udp N-acetylglucosamine O-acyltransferase, C-terminal domain"/>
    <property type="match status" value="1"/>
</dbReference>
<dbReference type="OrthoDB" id="9807278at2"/>
<protein>
    <submittedName>
        <fullName evidence="9">Acyl-[acyl-carrier-protein]--UDP-N-acetylglucosamine O-acyltransferase</fullName>
        <ecNumber evidence="9">2.3.1.129</ecNumber>
    </submittedName>
</protein>
<feature type="domain" description="UDP N-acetylglucosamine O-acyltransferase C-terminal" evidence="8">
    <location>
        <begin position="177"/>
        <end position="252"/>
    </location>
</feature>
<dbReference type="NCBIfam" id="NF003657">
    <property type="entry name" value="PRK05289.1"/>
    <property type="match status" value="1"/>
</dbReference>
<dbReference type="CDD" id="cd03351">
    <property type="entry name" value="LbH_UDP-GlcNAc_AT"/>
    <property type="match status" value="1"/>
</dbReference>
<evidence type="ECO:0000256" key="3">
    <source>
        <dbReference type="ARBA" id="ARBA00022556"/>
    </source>
</evidence>
<keyword evidence="6" id="KW-0443">Lipid metabolism</keyword>
<dbReference type="InterPro" id="IPR037157">
    <property type="entry name" value="Acetyltransf_C_sf"/>
</dbReference>
<dbReference type="SUPFAM" id="SSF51161">
    <property type="entry name" value="Trimeric LpxA-like enzymes"/>
    <property type="match status" value="1"/>
</dbReference>
<dbReference type="PIRSF" id="PIRSF000456">
    <property type="entry name" value="UDP-GlcNAc_acltr"/>
    <property type="match status" value="1"/>
</dbReference>
<evidence type="ECO:0000313" key="10">
    <source>
        <dbReference type="Proteomes" id="UP000317093"/>
    </source>
</evidence>
<dbReference type="GO" id="GO:0016020">
    <property type="term" value="C:membrane"/>
    <property type="evidence" value="ECO:0007669"/>
    <property type="project" value="GOC"/>
</dbReference>
<dbReference type="GO" id="GO:0008780">
    <property type="term" value="F:acyl-[acyl-carrier-protein]-UDP-N-acetylglucosamine O-acyltransferase activity"/>
    <property type="evidence" value="ECO:0007669"/>
    <property type="project" value="UniProtKB-EC"/>
</dbReference>
<keyword evidence="7 9" id="KW-0012">Acyltransferase</keyword>